<reference evidence="2" key="1">
    <citation type="submission" date="2021-01" db="EMBL/GenBank/DDBJ databases">
        <authorList>
            <consortium name="Genoscope - CEA"/>
            <person name="William W."/>
        </authorList>
    </citation>
    <scope>NUCLEOTIDE SEQUENCE</scope>
</reference>
<name>A0A8S1N4K4_PARPR</name>
<organism evidence="2 3">
    <name type="scientific">Paramecium primaurelia</name>
    <dbReference type="NCBI Taxonomy" id="5886"/>
    <lineage>
        <taxon>Eukaryota</taxon>
        <taxon>Sar</taxon>
        <taxon>Alveolata</taxon>
        <taxon>Ciliophora</taxon>
        <taxon>Intramacronucleata</taxon>
        <taxon>Oligohymenophorea</taxon>
        <taxon>Peniculida</taxon>
        <taxon>Parameciidae</taxon>
        <taxon>Paramecium</taxon>
    </lineage>
</organism>
<dbReference type="Proteomes" id="UP000688137">
    <property type="component" value="Unassembled WGS sequence"/>
</dbReference>
<evidence type="ECO:0000313" key="2">
    <source>
        <dbReference type="EMBL" id="CAD8084656.1"/>
    </source>
</evidence>
<comment type="caution">
    <text evidence="2">The sequence shown here is derived from an EMBL/GenBank/DDBJ whole genome shotgun (WGS) entry which is preliminary data.</text>
</comment>
<accession>A0A8S1N4K4</accession>
<feature type="compositionally biased region" description="Acidic residues" evidence="1">
    <location>
        <begin position="47"/>
        <end position="56"/>
    </location>
</feature>
<feature type="region of interest" description="Disordered" evidence="1">
    <location>
        <begin position="1"/>
        <end position="56"/>
    </location>
</feature>
<protein>
    <submittedName>
        <fullName evidence="2">Uncharacterized protein</fullName>
    </submittedName>
</protein>
<evidence type="ECO:0000313" key="3">
    <source>
        <dbReference type="Proteomes" id="UP000688137"/>
    </source>
</evidence>
<keyword evidence="3" id="KW-1185">Reference proteome</keyword>
<dbReference type="OMA" id="QQQIKQC"/>
<dbReference type="AlphaFoldDB" id="A0A8S1N4K4"/>
<dbReference type="EMBL" id="CAJJDM010000075">
    <property type="protein sequence ID" value="CAD8084656.1"/>
    <property type="molecule type" value="Genomic_DNA"/>
</dbReference>
<evidence type="ECO:0000256" key="1">
    <source>
        <dbReference type="SAM" id="MobiDB-lite"/>
    </source>
</evidence>
<proteinExistence type="predicted"/>
<gene>
    <name evidence="2" type="ORF">PPRIM_AZ9-3.1.T0720194</name>
</gene>
<sequence>MFRRQKENVIHSIKKSPNEYIRKNQRSHQNKKQSLQNREQKDQELLSQEEEDTQDFSELEENQQYISIIEWKKIQEDNSKKMTGNNLIVSQRSQHSNDFLKLEKVPLKSCLKKLKKDIYVQYEELFGKLYQDQLQTQISSEKLKLNQQQIKQCIIVTEFNNIMNDDDDEISITIDELDEQIYEHKSQQKNEKFDISKFDNIKKRIEINQRIQSL</sequence>